<dbReference type="PANTHER" id="PTHR33048">
    <property type="entry name" value="PTH11-LIKE INTEGRAL MEMBRANE PROTEIN (AFU_ORTHOLOGUE AFUA_5G11245)"/>
    <property type="match status" value="1"/>
</dbReference>
<evidence type="ECO:0000256" key="6">
    <source>
        <dbReference type="SAM" id="Phobius"/>
    </source>
</evidence>
<dbReference type="STRING" id="490622.A0A395P0N2"/>
<dbReference type="InterPro" id="IPR052337">
    <property type="entry name" value="SAT4-like"/>
</dbReference>
<feature type="transmembrane region" description="Helical" evidence="6">
    <location>
        <begin position="263"/>
        <end position="284"/>
    </location>
</feature>
<comment type="caution">
    <text evidence="8">The sequence shown here is derived from an EMBL/GenBank/DDBJ whole genome shotgun (WGS) entry which is preliminary data.</text>
</comment>
<feature type="transmembrane region" description="Helical" evidence="6">
    <location>
        <begin position="144"/>
        <end position="168"/>
    </location>
</feature>
<dbReference type="Pfam" id="PF20684">
    <property type="entry name" value="Fung_rhodopsin"/>
    <property type="match status" value="1"/>
</dbReference>
<feature type="transmembrane region" description="Helical" evidence="6">
    <location>
        <begin position="188"/>
        <end position="213"/>
    </location>
</feature>
<reference evidence="8 9" key="1">
    <citation type="journal article" date="2018" name="PLoS Pathog.">
        <title>Evolution of structural diversity of trichothecenes, a family of toxins produced by plant pathogenic and entomopathogenic fungi.</title>
        <authorList>
            <person name="Proctor R.H."/>
            <person name="McCormick S.P."/>
            <person name="Kim H.S."/>
            <person name="Cardoza R.E."/>
            <person name="Stanley A.M."/>
            <person name="Lindo L."/>
            <person name="Kelly A."/>
            <person name="Brown D.W."/>
            <person name="Lee T."/>
            <person name="Vaughan M.M."/>
            <person name="Alexander N.J."/>
            <person name="Busman M."/>
            <person name="Gutierrez S."/>
        </authorList>
    </citation>
    <scope>NUCLEOTIDE SEQUENCE [LARGE SCALE GENOMIC DNA]</scope>
    <source>
        <strain evidence="8 9">IBT 40837</strain>
    </source>
</reference>
<dbReference type="EMBL" id="PXOA01000020">
    <property type="protein sequence ID" value="RFU81869.1"/>
    <property type="molecule type" value="Genomic_DNA"/>
</dbReference>
<comment type="subcellular location">
    <subcellularLocation>
        <location evidence="1">Membrane</location>
        <topology evidence="1">Multi-pass membrane protein</topology>
    </subcellularLocation>
</comment>
<name>A0A395P0N2_TRIAR</name>
<comment type="similarity">
    <text evidence="5">Belongs to the SAT4 family.</text>
</comment>
<dbReference type="GO" id="GO:0016020">
    <property type="term" value="C:membrane"/>
    <property type="evidence" value="ECO:0007669"/>
    <property type="project" value="UniProtKB-SubCell"/>
</dbReference>
<feature type="transmembrane region" description="Helical" evidence="6">
    <location>
        <begin position="68"/>
        <end position="90"/>
    </location>
</feature>
<proteinExistence type="inferred from homology"/>
<feature type="transmembrane region" description="Helical" evidence="6">
    <location>
        <begin position="33"/>
        <end position="56"/>
    </location>
</feature>
<dbReference type="PANTHER" id="PTHR33048:SF47">
    <property type="entry name" value="INTEGRAL MEMBRANE PROTEIN-RELATED"/>
    <property type="match status" value="1"/>
</dbReference>
<dbReference type="InterPro" id="IPR049326">
    <property type="entry name" value="Rhodopsin_dom_fungi"/>
</dbReference>
<feature type="transmembrane region" description="Helical" evidence="6">
    <location>
        <begin position="225"/>
        <end position="251"/>
    </location>
</feature>
<evidence type="ECO:0000313" key="9">
    <source>
        <dbReference type="Proteomes" id="UP000266272"/>
    </source>
</evidence>
<feature type="transmembrane region" description="Helical" evidence="6">
    <location>
        <begin position="110"/>
        <end position="132"/>
    </location>
</feature>
<organism evidence="8 9">
    <name type="scientific">Trichoderma arundinaceum</name>
    <dbReference type="NCBI Taxonomy" id="490622"/>
    <lineage>
        <taxon>Eukaryota</taxon>
        <taxon>Fungi</taxon>
        <taxon>Dikarya</taxon>
        <taxon>Ascomycota</taxon>
        <taxon>Pezizomycotina</taxon>
        <taxon>Sordariomycetes</taxon>
        <taxon>Hypocreomycetidae</taxon>
        <taxon>Hypocreales</taxon>
        <taxon>Hypocreaceae</taxon>
        <taxon>Trichoderma</taxon>
    </lineage>
</organism>
<accession>A0A395P0N2</accession>
<protein>
    <recommendedName>
        <fullName evidence="7">Rhodopsin domain-containing protein</fullName>
    </recommendedName>
</protein>
<keyword evidence="2 6" id="KW-0812">Transmembrane</keyword>
<dbReference type="Proteomes" id="UP000266272">
    <property type="component" value="Unassembled WGS sequence"/>
</dbReference>
<keyword evidence="4 6" id="KW-0472">Membrane</keyword>
<evidence type="ECO:0000256" key="5">
    <source>
        <dbReference type="ARBA" id="ARBA00038359"/>
    </source>
</evidence>
<keyword evidence="3 6" id="KW-1133">Transmembrane helix</keyword>
<feature type="domain" description="Rhodopsin" evidence="7">
    <location>
        <begin position="55"/>
        <end position="289"/>
    </location>
</feature>
<evidence type="ECO:0000256" key="2">
    <source>
        <dbReference type="ARBA" id="ARBA00022692"/>
    </source>
</evidence>
<evidence type="ECO:0000259" key="7">
    <source>
        <dbReference type="Pfam" id="PF20684"/>
    </source>
</evidence>
<evidence type="ECO:0000313" key="8">
    <source>
        <dbReference type="EMBL" id="RFU81869.1"/>
    </source>
</evidence>
<dbReference type="AlphaFoldDB" id="A0A395P0N2"/>
<evidence type="ECO:0000256" key="3">
    <source>
        <dbReference type="ARBA" id="ARBA00022989"/>
    </source>
</evidence>
<gene>
    <name evidence="8" type="ORF">TARUN_332</name>
</gene>
<sequence length="402" mass="43752">MTSQLPPGTDLCQIPAGVPPPGVVPDLTSSAPLAPATIAVSTVLTTLSVVFTVGRIWTNIHKLKAADFFAIIALALNGAYTGLVLAMTKYARHQWDTPACWFNPTYMKVLFAQGVVLGPVIFFAKAAILLLYLQIFTSHRPMRIAVYVGIVFTGLTYWASVPLEIAFAAPHPGETWGDLLLNGRPEKLIYWGIVQGTLAVVIDLYIFILPLPVLWRLHMSLKRRVALCAIFFTALMGVIASVIALTFRVGLLNTHDTTWVQSQLFICVITENNIALIVSSVPAFKTIWKQHITESNFFKTLTSRVYGSGSGSGGTRASKGYGLNKYASKEQNSKDNSSERSLKHFVSHGQGGGSYEFNSYSSPVVQIQGGSKDGKPGFVTPGARGIVRNFDITQEVSPENRV</sequence>
<dbReference type="OrthoDB" id="5329176at2759"/>
<evidence type="ECO:0000256" key="1">
    <source>
        <dbReference type="ARBA" id="ARBA00004141"/>
    </source>
</evidence>
<keyword evidence="9" id="KW-1185">Reference proteome</keyword>
<evidence type="ECO:0000256" key="4">
    <source>
        <dbReference type="ARBA" id="ARBA00023136"/>
    </source>
</evidence>